<evidence type="ECO:0000256" key="3">
    <source>
        <dbReference type="ARBA" id="ARBA00012744"/>
    </source>
</evidence>
<dbReference type="InterPro" id="IPR036881">
    <property type="entry name" value="Glyco_hydro_3_C_sf"/>
</dbReference>
<evidence type="ECO:0000256" key="5">
    <source>
        <dbReference type="ARBA" id="ARBA00022801"/>
    </source>
</evidence>
<dbReference type="Proteomes" id="UP001431776">
    <property type="component" value="Unassembled WGS sequence"/>
</dbReference>
<dbReference type="GO" id="GO:0009251">
    <property type="term" value="P:glucan catabolic process"/>
    <property type="evidence" value="ECO:0007669"/>
    <property type="project" value="TreeGrafter"/>
</dbReference>
<dbReference type="InterPro" id="IPR002772">
    <property type="entry name" value="Glyco_hydro_3_C"/>
</dbReference>
<comment type="similarity">
    <text evidence="2 7">Belongs to the glycosyl hydrolase 3 family.</text>
</comment>
<evidence type="ECO:0000256" key="1">
    <source>
        <dbReference type="ARBA" id="ARBA00000448"/>
    </source>
</evidence>
<dbReference type="FunFam" id="3.20.20.300:FF:000007">
    <property type="entry name" value="Lysosomal beta glucosidase"/>
    <property type="match status" value="1"/>
</dbReference>
<dbReference type="SMART" id="SM01217">
    <property type="entry name" value="Fn3_like"/>
    <property type="match status" value="1"/>
</dbReference>
<dbReference type="Gene3D" id="3.40.50.1700">
    <property type="entry name" value="Glycoside hydrolase family 3 C-terminal domain"/>
    <property type="match status" value="1"/>
</dbReference>
<dbReference type="Gene3D" id="2.60.40.10">
    <property type="entry name" value="Immunoglobulins"/>
    <property type="match status" value="1"/>
</dbReference>
<reference evidence="10" key="1">
    <citation type="submission" date="2023-05" db="EMBL/GenBank/DDBJ databases">
        <title>Anaerotaeda fermentans gen. nov., sp. nov., a novel anaerobic planctomycete of the new family within the order Sedimentisphaerales isolated from Taman Peninsula, Russia.</title>
        <authorList>
            <person name="Khomyakova M.A."/>
            <person name="Merkel A.Y."/>
            <person name="Slobodkin A.I."/>
        </authorList>
    </citation>
    <scope>NUCLEOTIDE SEQUENCE</scope>
    <source>
        <strain evidence="10">M17dextr</strain>
    </source>
</reference>
<dbReference type="InterPro" id="IPR036962">
    <property type="entry name" value="Glyco_hydro_3_N_sf"/>
</dbReference>
<dbReference type="InterPro" id="IPR017853">
    <property type="entry name" value="GH"/>
</dbReference>
<dbReference type="AlphaFoldDB" id="A0AAW6TTW6"/>
<evidence type="ECO:0000256" key="4">
    <source>
        <dbReference type="ARBA" id="ARBA00022729"/>
    </source>
</evidence>
<feature type="chain" id="PRO_5043487847" description="beta-glucosidase" evidence="8">
    <location>
        <begin position="22"/>
        <end position="751"/>
    </location>
</feature>
<evidence type="ECO:0000313" key="10">
    <source>
        <dbReference type="EMBL" id="MDI6448090.1"/>
    </source>
</evidence>
<dbReference type="InterPro" id="IPR019800">
    <property type="entry name" value="Glyco_hydro_3_AS"/>
</dbReference>
<dbReference type="SUPFAM" id="SSF51445">
    <property type="entry name" value="(Trans)glycosidases"/>
    <property type="match status" value="1"/>
</dbReference>
<dbReference type="PRINTS" id="PR00133">
    <property type="entry name" value="GLHYDRLASE3"/>
</dbReference>
<organism evidence="10 11">
    <name type="scientific">Anaerobaca lacustris</name>
    <dbReference type="NCBI Taxonomy" id="3044600"/>
    <lineage>
        <taxon>Bacteria</taxon>
        <taxon>Pseudomonadati</taxon>
        <taxon>Planctomycetota</taxon>
        <taxon>Phycisphaerae</taxon>
        <taxon>Sedimentisphaerales</taxon>
        <taxon>Anaerobacaceae</taxon>
        <taxon>Anaerobaca</taxon>
    </lineage>
</organism>
<dbReference type="EMBL" id="JASCXX010000003">
    <property type="protein sequence ID" value="MDI6448090.1"/>
    <property type="molecule type" value="Genomic_DNA"/>
</dbReference>
<dbReference type="Gene3D" id="3.20.20.300">
    <property type="entry name" value="Glycoside hydrolase, family 3, N-terminal domain"/>
    <property type="match status" value="1"/>
</dbReference>
<dbReference type="EC" id="3.2.1.21" evidence="3"/>
<proteinExistence type="inferred from homology"/>
<dbReference type="PANTHER" id="PTHR30620:SF16">
    <property type="entry name" value="LYSOSOMAL BETA GLUCOSIDASE"/>
    <property type="match status" value="1"/>
</dbReference>
<dbReference type="InterPro" id="IPR026891">
    <property type="entry name" value="Fn3-like"/>
</dbReference>
<accession>A0AAW6TTW6</accession>
<evidence type="ECO:0000313" key="11">
    <source>
        <dbReference type="Proteomes" id="UP001431776"/>
    </source>
</evidence>
<dbReference type="InterPro" id="IPR051915">
    <property type="entry name" value="Cellulose_Degrad_GH3"/>
</dbReference>
<comment type="caution">
    <text evidence="10">The sequence shown here is derived from an EMBL/GenBank/DDBJ whole genome shotgun (WGS) entry which is preliminary data.</text>
</comment>
<feature type="domain" description="Fibronectin type III-like" evidence="9">
    <location>
        <begin position="672"/>
        <end position="741"/>
    </location>
</feature>
<keyword evidence="11" id="KW-1185">Reference proteome</keyword>
<sequence length="751" mass="82609">MRVLWVVSIAALLAVAGCSSAERSVSKADAAIDAKVRQKVKEMTLEEKVGQMTQLTLEAFVQSDKDGYLTLDPEKLRNGIVDHHIGSILNCGGQARTPENWQEMIAQMQEVAVKETRLGIPILYGIDSIHGANYVLGATIFPQNIAMAAAGNLALVEKAAEITAMETRAVGIPWNFNPVLDLARQPMWPRVFETFGEDAYMASVMGAAYIRAQQGDDLTRSDKVATCMKHYLGYSVPRSGRDRTPAYIPERELRQHFVKPFAAAVRAGTVTCMVNSSEINGVPVHSSAFYLTELLRGELGFDGFVVSDWADIENLYTREKVAKDRREAVKMAVMAGIDMSMVPYDYSFYDTLIELVRDGEVPMSRIDEAVSGILRVKFKLGLFERPYPNKNLLGYVGQESSRKVNLQAAQEAMTLLKNEAKTLPLARDRKVLVTGPTANLLSVLNGGWTITWQGDNEALYPQEKYTILEAIRAKIGEDNVTYVNSVTFDEEKDIAGAVSAAENVDVIVACIGEPAYCETPGNIDDLTMSEPQLKLVKELAATGKPIVLVLVQGRPRVIRTIVDDAQAILTAYLPGMEGGQAVADVLFGDVNPSGKLPYTYPRFASGFTTYDHKPSENTAENKFNPQWPFGHGLSYTSLSYRALQADKSEMTPGQTVRVTVEVTNTGDVAAKEIVQLYLSDLVASVTPAVRQLKGFRKVDVRPGQTQTVRFELRWDDLAFIGRDNKPIVEPGQFKVSVGELSVMLTVPKPTK</sequence>
<dbReference type="PROSITE" id="PS00775">
    <property type="entry name" value="GLYCOSYL_HYDROL_F3"/>
    <property type="match status" value="1"/>
</dbReference>
<keyword evidence="6 7" id="KW-0326">Glycosidase</keyword>
<protein>
    <recommendedName>
        <fullName evidence="3">beta-glucosidase</fullName>
        <ecNumber evidence="3">3.2.1.21</ecNumber>
    </recommendedName>
</protein>
<dbReference type="RefSeq" id="WP_349243500.1">
    <property type="nucleotide sequence ID" value="NZ_JASCXX010000003.1"/>
</dbReference>
<name>A0AAW6TTW6_9BACT</name>
<evidence type="ECO:0000259" key="9">
    <source>
        <dbReference type="SMART" id="SM01217"/>
    </source>
</evidence>
<evidence type="ECO:0000256" key="7">
    <source>
        <dbReference type="RuleBase" id="RU361161"/>
    </source>
</evidence>
<dbReference type="Pfam" id="PF00933">
    <property type="entry name" value="Glyco_hydro_3"/>
    <property type="match status" value="1"/>
</dbReference>
<dbReference type="InterPro" id="IPR001764">
    <property type="entry name" value="Glyco_hydro_3_N"/>
</dbReference>
<dbReference type="GO" id="GO:0008422">
    <property type="term" value="F:beta-glucosidase activity"/>
    <property type="evidence" value="ECO:0007669"/>
    <property type="project" value="UniProtKB-EC"/>
</dbReference>
<evidence type="ECO:0000256" key="8">
    <source>
        <dbReference type="SAM" id="SignalP"/>
    </source>
</evidence>
<dbReference type="FunFam" id="2.60.40.10:FF:000495">
    <property type="entry name" value="Periplasmic beta-glucosidase"/>
    <property type="match status" value="1"/>
</dbReference>
<gene>
    <name evidence="10" type="ORF">QJ522_03450</name>
</gene>
<dbReference type="PROSITE" id="PS51257">
    <property type="entry name" value="PROKAR_LIPOPROTEIN"/>
    <property type="match status" value="1"/>
</dbReference>
<keyword evidence="5 7" id="KW-0378">Hydrolase</keyword>
<comment type="catalytic activity">
    <reaction evidence="1">
        <text>Hydrolysis of terminal, non-reducing beta-D-glucosyl residues with release of beta-D-glucose.</text>
        <dbReference type="EC" id="3.2.1.21"/>
    </reaction>
</comment>
<evidence type="ECO:0000256" key="2">
    <source>
        <dbReference type="ARBA" id="ARBA00005336"/>
    </source>
</evidence>
<keyword evidence="4 8" id="KW-0732">Signal</keyword>
<dbReference type="PANTHER" id="PTHR30620">
    <property type="entry name" value="PERIPLASMIC BETA-GLUCOSIDASE-RELATED"/>
    <property type="match status" value="1"/>
</dbReference>
<dbReference type="Pfam" id="PF14310">
    <property type="entry name" value="Fn3-like"/>
    <property type="match status" value="1"/>
</dbReference>
<dbReference type="Pfam" id="PF01915">
    <property type="entry name" value="Glyco_hydro_3_C"/>
    <property type="match status" value="1"/>
</dbReference>
<dbReference type="SUPFAM" id="SSF52279">
    <property type="entry name" value="Beta-D-glucan exohydrolase, C-terminal domain"/>
    <property type="match status" value="1"/>
</dbReference>
<dbReference type="InterPro" id="IPR013783">
    <property type="entry name" value="Ig-like_fold"/>
</dbReference>
<evidence type="ECO:0000256" key="6">
    <source>
        <dbReference type="ARBA" id="ARBA00023295"/>
    </source>
</evidence>
<feature type="signal peptide" evidence="8">
    <location>
        <begin position="1"/>
        <end position="21"/>
    </location>
</feature>